<reference evidence="1 2" key="1">
    <citation type="submission" date="2019-03" db="EMBL/GenBank/DDBJ databases">
        <title>First draft genome of Liparis tanakae, snailfish: a comprehensive survey of snailfish specific genes.</title>
        <authorList>
            <person name="Kim W."/>
            <person name="Song I."/>
            <person name="Jeong J.-H."/>
            <person name="Kim D."/>
            <person name="Kim S."/>
            <person name="Ryu S."/>
            <person name="Song J.Y."/>
            <person name="Lee S.K."/>
        </authorList>
    </citation>
    <scope>NUCLEOTIDE SEQUENCE [LARGE SCALE GENOMIC DNA]</scope>
    <source>
        <tissue evidence="1">Muscle</tissue>
    </source>
</reference>
<dbReference type="EMBL" id="SRLO01000034">
    <property type="protein sequence ID" value="TNN83220.1"/>
    <property type="molecule type" value="Genomic_DNA"/>
</dbReference>
<gene>
    <name evidence="1" type="ORF">EYF80_006553</name>
</gene>
<comment type="caution">
    <text evidence="1">The sequence shown here is derived from an EMBL/GenBank/DDBJ whole genome shotgun (WGS) entry which is preliminary data.</text>
</comment>
<name>A0A4Z2IZ19_9TELE</name>
<organism evidence="1 2">
    <name type="scientific">Liparis tanakae</name>
    <name type="common">Tanaka's snailfish</name>
    <dbReference type="NCBI Taxonomy" id="230148"/>
    <lineage>
        <taxon>Eukaryota</taxon>
        <taxon>Metazoa</taxon>
        <taxon>Chordata</taxon>
        <taxon>Craniata</taxon>
        <taxon>Vertebrata</taxon>
        <taxon>Euteleostomi</taxon>
        <taxon>Actinopterygii</taxon>
        <taxon>Neopterygii</taxon>
        <taxon>Teleostei</taxon>
        <taxon>Neoteleostei</taxon>
        <taxon>Acanthomorphata</taxon>
        <taxon>Eupercaria</taxon>
        <taxon>Perciformes</taxon>
        <taxon>Cottioidei</taxon>
        <taxon>Cottales</taxon>
        <taxon>Liparidae</taxon>
        <taxon>Liparis</taxon>
    </lineage>
</organism>
<accession>A0A4Z2IZ19</accession>
<dbReference type="AlphaFoldDB" id="A0A4Z2IZ19"/>
<sequence>MEPGLSKLGTWNAVGATWGTGATAGAAAAGVGTGATVGGVVGVVLSGVASNVGAALAGAGVVASVGAVTEGAKPAVGAVVARGGTGDGAGTATAAIRAAGSDTATGLALSTTGRGAEAARRLPKDVGEAEAKELAGGTEKACLRLGSGGLNKLPAAAPLDRSGDGESSADFWRPEAKLNAAAPLLPLSAVSPKLNEPAAGLASESLASSPWPTRSPEKLPRVSPPIVLRGCGSILGAGVAEAAFSPDALEGWVGDPVPGAGLVDIGVWAKGSSPAWVFLPLHIQHVVDVFHSKRNILLTLGLGVLCPSKALQ</sequence>
<evidence type="ECO:0000313" key="1">
    <source>
        <dbReference type="EMBL" id="TNN83220.1"/>
    </source>
</evidence>
<protein>
    <submittedName>
        <fullName evidence="1">Uncharacterized protein</fullName>
    </submittedName>
</protein>
<keyword evidence="2" id="KW-1185">Reference proteome</keyword>
<dbReference type="Proteomes" id="UP000314294">
    <property type="component" value="Unassembled WGS sequence"/>
</dbReference>
<proteinExistence type="predicted"/>
<evidence type="ECO:0000313" key="2">
    <source>
        <dbReference type="Proteomes" id="UP000314294"/>
    </source>
</evidence>